<evidence type="ECO:0000256" key="1">
    <source>
        <dbReference type="ARBA" id="ARBA00022517"/>
    </source>
</evidence>
<protein>
    <recommendedName>
        <fullName evidence="2">Ribosome-binding factor A</fullName>
    </recommendedName>
</protein>
<evidence type="ECO:0000313" key="4">
    <source>
        <dbReference type="Proteomes" id="UP001489509"/>
    </source>
</evidence>
<reference evidence="3 4" key="1">
    <citation type="submission" date="2024-03" db="EMBL/GenBank/DDBJ databases">
        <title>Human intestinal bacterial collection.</title>
        <authorList>
            <person name="Pauvert C."/>
            <person name="Hitch T.C.A."/>
            <person name="Clavel T."/>
        </authorList>
    </citation>
    <scope>NUCLEOTIDE SEQUENCE [LARGE SCALE GENOMIC DNA]</scope>
    <source>
        <strain evidence="3 4">CLA-JM-H44</strain>
    </source>
</reference>
<dbReference type="PANTHER" id="PTHR33515">
    <property type="entry name" value="RIBOSOME-BINDING FACTOR A, CHLOROPLASTIC-RELATED"/>
    <property type="match status" value="1"/>
</dbReference>
<dbReference type="EMBL" id="JBBMFD010000015">
    <property type="protein sequence ID" value="MEQ2440951.1"/>
    <property type="molecule type" value="Genomic_DNA"/>
</dbReference>
<dbReference type="Gene3D" id="3.30.300.20">
    <property type="match status" value="1"/>
</dbReference>
<dbReference type="Pfam" id="PF02033">
    <property type="entry name" value="RBFA"/>
    <property type="match status" value="1"/>
</dbReference>
<comment type="caution">
    <text evidence="3">The sequence shown here is derived from an EMBL/GenBank/DDBJ whole genome shotgun (WGS) entry which is preliminary data.</text>
</comment>
<keyword evidence="4" id="KW-1185">Reference proteome</keyword>
<dbReference type="PANTHER" id="PTHR33515:SF1">
    <property type="entry name" value="RIBOSOME-BINDING FACTOR A, CHLOROPLASTIC-RELATED"/>
    <property type="match status" value="1"/>
</dbReference>
<evidence type="ECO:0000256" key="2">
    <source>
        <dbReference type="HAMAP-Rule" id="MF_00003"/>
    </source>
</evidence>
<dbReference type="Proteomes" id="UP001489509">
    <property type="component" value="Unassembled WGS sequence"/>
</dbReference>
<keyword evidence="2" id="KW-0963">Cytoplasm</keyword>
<proteinExistence type="inferred from homology"/>
<dbReference type="InterPro" id="IPR023799">
    <property type="entry name" value="RbfA_dom_sf"/>
</dbReference>
<comment type="similarity">
    <text evidence="2">Belongs to the RbfA family.</text>
</comment>
<accession>A0ABV1E390</accession>
<name>A0ABV1E390_9FIRM</name>
<comment type="function">
    <text evidence="2">One of several proteins that assist in the late maturation steps of the functional core of the 30S ribosomal subunit. Associates with free 30S ribosomal subunits (but not with 30S subunits that are part of 70S ribosomes or polysomes). Required for efficient processing of 16S rRNA. May interact with the 5'-terminal helix region of 16S rRNA.</text>
</comment>
<dbReference type="RefSeq" id="WP_349219763.1">
    <property type="nucleotide sequence ID" value="NZ_JBBMFD010000015.1"/>
</dbReference>
<evidence type="ECO:0000313" key="3">
    <source>
        <dbReference type="EMBL" id="MEQ2440951.1"/>
    </source>
</evidence>
<dbReference type="PROSITE" id="PS01319">
    <property type="entry name" value="RBFA"/>
    <property type="match status" value="1"/>
</dbReference>
<comment type="subunit">
    <text evidence="2">Monomer. Binds 30S ribosomal subunits, but not 50S ribosomal subunits or 70S ribosomes.</text>
</comment>
<dbReference type="InterPro" id="IPR020053">
    <property type="entry name" value="Ribosome-bd_factorA_CS"/>
</dbReference>
<dbReference type="InterPro" id="IPR000238">
    <property type="entry name" value="RbfA"/>
</dbReference>
<dbReference type="SUPFAM" id="SSF89919">
    <property type="entry name" value="Ribosome-binding factor A, RbfA"/>
    <property type="match status" value="1"/>
</dbReference>
<dbReference type="InterPro" id="IPR015946">
    <property type="entry name" value="KH_dom-like_a/b"/>
</dbReference>
<sequence>MAGHRMDRTTEDIHRELTDIFRSLKDPRVAGIISIVRCEVANDLSVAKVYISSVNGLESAKTAVEGLKSASGFIRHELSTRLHLRHTPALRFVPDDSIAHSADISALLNKISKEGGEG</sequence>
<keyword evidence="1 2" id="KW-0690">Ribosome biogenesis</keyword>
<dbReference type="NCBIfam" id="TIGR00082">
    <property type="entry name" value="rbfA"/>
    <property type="match status" value="1"/>
</dbReference>
<gene>
    <name evidence="2 3" type="primary">rbfA</name>
    <name evidence="3" type="ORF">WMO26_08950</name>
</gene>
<organism evidence="3 4">
    <name type="scientific">Solibaculum intestinale</name>
    <dbReference type="NCBI Taxonomy" id="3133165"/>
    <lineage>
        <taxon>Bacteria</taxon>
        <taxon>Bacillati</taxon>
        <taxon>Bacillota</taxon>
        <taxon>Clostridia</taxon>
        <taxon>Eubacteriales</taxon>
        <taxon>Oscillospiraceae</taxon>
        <taxon>Solibaculum</taxon>
    </lineage>
</organism>
<dbReference type="HAMAP" id="MF_00003">
    <property type="entry name" value="RbfA"/>
    <property type="match status" value="1"/>
</dbReference>
<comment type="subcellular location">
    <subcellularLocation>
        <location evidence="2">Cytoplasm</location>
    </subcellularLocation>
</comment>